<dbReference type="Proteomes" id="UP000245657">
    <property type="component" value="Unassembled WGS sequence"/>
</dbReference>
<name>A0A2V2NE67_9EURY</name>
<comment type="caution">
    <text evidence="1">The sequence shown here is derived from an EMBL/GenBank/DDBJ whole genome shotgun (WGS) entry which is preliminary data.</text>
</comment>
<evidence type="ECO:0000313" key="1">
    <source>
        <dbReference type="EMBL" id="PWR73891.1"/>
    </source>
</evidence>
<dbReference type="AlphaFoldDB" id="A0A2V2NE67"/>
<accession>A0A2V2NE67</accession>
<protein>
    <submittedName>
        <fullName evidence="1">Uncharacterized protein</fullName>
    </submittedName>
</protein>
<dbReference type="PROSITE" id="PS51257">
    <property type="entry name" value="PROKAR_LIPOPROTEIN"/>
    <property type="match status" value="1"/>
</dbReference>
<dbReference type="GeneID" id="97549228"/>
<dbReference type="EMBL" id="QGMY01000002">
    <property type="protein sequence ID" value="PWR73891.1"/>
    <property type="molecule type" value="Genomic_DNA"/>
</dbReference>
<evidence type="ECO:0000313" key="2">
    <source>
        <dbReference type="Proteomes" id="UP000245657"/>
    </source>
</evidence>
<proteinExistence type="predicted"/>
<dbReference type="OrthoDB" id="117386at2157"/>
<gene>
    <name evidence="1" type="ORF">DK846_01625</name>
</gene>
<sequence length="179" mass="19478">MISNRLTRACALILIIAGCLLCLVSAAYGDEQQTPLPQVVVFKLTDTGGKNIDHVSLMKFGENYKDGNSRQVLTTQFDRDRQELVWIPCNDNACTYISLPTAGGTTGRDELVLEVALSDPSIDLTTCYADPTCERLRGGTSTVSGMLDGMFKTGKVYEISIDSVKPGIKQTYDVQEVTA</sequence>
<reference evidence="1 2" key="1">
    <citation type="submission" date="2018-05" db="EMBL/GenBank/DDBJ databases">
        <title>Draft genome of Methanospirillum lacunae Ki8-1.</title>
        <authorList>
            <person name="Dueholm M.S."/>
            <person name="Nielsen P.H."/>
            <person name="Bakmann L.F."/>
            <person name="Otzen D.E."/>
        </authorList>
    </citation>
    <scope>NUCLEOTIDE SEQUENCE [LARGE SCALE GENOMIC DNA]</scope>
    <source>
        <strain evidence="1 2">Ki8-1</strain>
    </source>
</reference>
<keyword evidence="2" id="KW-1185">Reference proteome</keyword>
<dbReference type="RefSeq" id="WP_109967171.1">
    <property type="nucleotide sequence ID" value="NZ_CP176093.1"/>
</dbReference>
<organism evidence="1 2">
    <name type="scientific">Methanospirillum lacunae</name>
    <dbReference type="NCBI Taxonomy" id="668570"/>
    <lineage>
        <taxon>Archaea</taxon>
        <taxon>Methanobacteriati</taxon>
        <taxon>Methanobacteriota</taxon>
        <taxon>Stenosarchaea group</taxon>
        <taxon>Methanomicrobia</taxon>
        <taxon>Methanomicrobiales</taxon>
        <taxon>Methanospirillaceae</taxon>
        <taxon>Methanospirillum</taxon>
    </lineage>
</organism>